<dbReference type="Gene3D" id="3.40.50.2300">
    <property type="match status" value="2"/>
</dbReference>
<keyword evidence="3" id="KW-0804">Transcription</keyword>
<dbReference type="CDD" id="cd06286">
    <property type="entry name" value="PBP1_CcpB-like"/>
    <property type="match status" value="1"/>
</dbReference>
<dbReference type="AlphaFoldDB" id="A0A0U2W8B4"/>
<keyword evidence="2" id="KW-0238">DNA-binding</keyword>
<keyword evidence="5" id="KW-1185">Reference proteome</keyword>
<dbReference type="GO" id="GO:0003700">
    <property type="term" value="F:DNA-binding transcription factor activity"/>
    <property type="evidence" value="ECO:0007669"/>
    <property type="project" value="TreeGrafter"/>
</dbReference>
<dbReference type="OrthoDB" id="9798934at2"/>
<dbReference type="InterPro" id="IPR028082">
    <property type="entry name" value="Peripla_BP_I"/>
</dbReference>
<evidence type="ECO:0000313" key="5">
    <source>
        <dbReference type="Proteomes" id="UP000061660"/>
    </source>
</evidence>
<reference evidence="4 5" key="2">
    <citation type="journal article" date="2016" name="Genome Announc.">
        <title>Complete Genome Sequences of Two Interactive Moderate Thermophiles, Paenibacillus napthalenovorans 32O-Y and Paenibacillus sp. 32O-W.</title>
        <authorList>
            <person name="Butler R.R.III."/>
            <person name="Wang J."/>
            <person name="Stark B.C."/>
            <person name="Pombert J.F."/>
        </authorList>
    </citation>
    <scope>NUCLEOTIDE SEQUENCE [LARGE SCALE GENOMIC DNA]</scope>
    <source>
        <strain evidence="4 5">32O-Y</strain>
    </source>
</reference>
<keyword evidence="1" id="KW-0805">Transcription regulation</keyword>
<dbReference type="InterPro" id="IPR010982">
    <property type="entry name" value="Lambda_DNA-bd_dom_sf"/>
</dbReference>
<evidence type="ECO:0000256" key="3">
    <source>
        <dbReference type="ARBA" id="ARBA00023163"/>
    </source>
</evidence>
<gene>
    <name evidence="4" type="ORF">IJ22_33000</name>
</gene>
<organism evidence="4 5">
    <name type="scientific">Paenibacillus naphthalenovorans</name>
    <dbReference type="NCBI Taxonomy" id="162209"/>
    <lineage>
        <taxon>Bacteria</taxon>
        <taxon>Bacillati</taxon>
        <taxon>Bacillota</taxon>
        <taxon>Bacilli</taxon>
        <taxon>Bacillales</taxon>
        <taxon>Paenibacillaceae</taxon>
        <taxon>Paenibacillus</taxon>
    </lineage>
</organism>
<dbReference type="InterPro" id="IPR000843">
    <property type="entry name" value="HTH_LacI"/>
</dbReference>
<dbReference type="InterPro" id="IPR001761">
    <property type="entry name" value="Peripla_BP/Lac1_sug-bd_dom"/>
</dbReference>
<dbReference type="RefSeq" id="WP_062409544.1">
    <property type="nucleotide sequence ID" value="NZ_BJCS01000010.1"/>
</dbReference>
<dbReference type="EMBL" id="CP013652">
    <property type="protein sequence ID" value="ALS23661.1"/>
    <property type="molecule type" value="Genomic_DNA"/>
</dbReference>
<dbReference type="Gene3D" id="1.10.260.40">
    <property type="entry name" value="lambda repressor-like DNA-binding domains"/>
    <property type="match status" value="1"/>
</dbReference>
<dbReference type="Proteomes" id="UP000061660">
    <property type="component" value="Chromosome"/>
</dbReference>
<evidence type="ECO:0000313" key="4">
    <source>
        <dbReference type="EMBL" id="ALS23661.1"/>
    </source>
</evidence>
<dbReference type="PRINTS" id="PR00036">
    <property type="entry name" value="HTHLACI"/>
</dbReference>
<dbReference type="SMART" id="SM00354">
    <property type="entry name" value="HTH_LACI"/>
    <property type="match status" value="1"/>
</dbReference>
<protein>
    <submittedName>
        <fullName evidence="4">LacI family transcriptional regulator</fullName>
    </submittedName>
</protein>
<dbReference type="Pfam" id="PF00356">
    <property type="entry name" value="LacI"/>
    <property type="match status" value="1"/>
</dbReference>
<proteinExistence type="predicted"/>
<evidence type="ECO:0000256" key="1">
    <source>
        <dbReference type="ARBA" id="ARBA00023015"/>
    </source>
</evidence>
<reference evidence="5" key="1">
    <citation type="submission" date="2015-12" db="EMBL/GenBank/DDBJ databases">
        <title>Complete genome sequences of two moderately thermophilic Paenibacillus species.</title>
        <authorList>
            <person name="Butler R.III."/>
            <person name="Wang J."/>
            <person name="Stark B.C."/>
            <person name="Pombert J.-F."/>
        </authorList>
    </citation>
    <scope>NUCLEOTIDE SEQUENCE [LARGE SCALE GENOMIC DNA]</scope>
    <source>
        <strain evidence="5">32O-Y</strain>
    </source>
</reference>
<dbReference type="KEGG" id="pnp:IJ22_33000"/>
<dbReference type="GO" id="GO:0000976">
    <property type="term" value="F:transcription cis-regulatory region binding"/>
    <property type="evidence" value="ECO:0007669"/>
    <property type="project" value="TreeGrafter"/>
</dbReference>
<dbReference type="SUPFAM" id="SSF47413">
    <property type="entry name" value="lambda repressor-like DNA-binding domains"/>
    <property type="match status" value="1"/>
</dbReference>
<dbReference type="STRING" id="162209.IJ22_33000"/>
<evidence type="ECO:0000256" key="2">
    <source>
        <dbReference type="ARBA" id="ARBA00023125"/>
    </source>
</evidence>
<accession>A0A0U2W8B4</accession>
<name>A0A0U2W8B4_9BACL</name>
<dbReference type="PATRIC" id="fig|162209.4.peg.3530"/>
<dbReference type="CDD" id="cd01392">
    <property type="entry name" value="HTH_LacI"/>
    <property type="match status" value="1"/>
</dbReference>
<dbReference type="PANTHER" id="PTHR30146">
    <property type="entry name" value="LACI-RELATED TRANSCRIPTIONAL REPRESSOR"/>
    <property type="match status" value="1"/>
</dbReference>
<dbReference type="PANTHER" id="PTHR30146:SF105">
    <property type="entry name" value="CATABOLITE CONTROL PROTEIN B"/>
    <property type="match status" value="1"/>
</dbReference>
<dbReference type="PROSITE" id="PS50932">
    <property type="entry name" value="HTH_LACI_2"/>
    <property type="match status" value="1"/>
</dbReference>
<dbReference type="SUPFAM" id="SSF53822">
    <property type="entry name" value="Periplasmic binding protein-like I"/>
    <property type="match status" value="1"/>
</dbReference>
<dbReference type="Pfam" id="PF00532">
    <property type="entry name" value="Peripla_BP_1"/>
    <property type="match status" value="1"/>
</dbReference>
<sequence>MPNIKQIAKIAGVSVSTVSRVINHHAYVSEDKRRAVMEAIVQLNYSRNLNAVHLSKGTTNIIGVMVPSINHAYFSRLMEGISSEALMKDYQLMVCQTNYNPVSEGKVLDMLKMKQMDGIIIGSKTLAWEQIEPFTEYGPIVACEDAGTSAISSVYLDHYDCFRQGMRYLIERGHRQIGFCLGRADSANSLKRRRAYEDALAAIHEAVREEWMFYQCLRIEDGLAVVHQWLRMRERPTALLVTSDQVAAGIITEARKNGIRIPEDLAVIGFDNQPIAQVFDLTTIDNQLFEMGSAAFQMAYDHITKKRTKPENRELGYLLIERSTV</sequence>